<dbReference type="InterPro" id="IPR007530">
    <property type="entry name" value="Aminoglycoside_adenylylTfrase"/>
</dbReference>
<dbReference type="SUPFAM" id="SSF81631">
    <property type="entry name" value="PAP/OAS1 substrate-binding domain"/>
    <property type="match status" value="1"/>
</dbReference>
<sequence length="288" mass="33493">MRSSTEMFALILKKAQTDSRIRAVYLEGSRVNPSVPKDIFQDYDIAYVVDDIKPFYQDQAWLDQFGPRLYWQLPDDNAYFPLAEAADAYGWLIQFADGNRLDLHVRTLNNALNNLEMYQILLDKDHCLPQPTELTDQRYWVQRPSNAEFRGTCNEFWWCLNNVAKGLWRQELPYVLDMLDFNVRPMLKQILNWQIGAAHDFQISVGKNGKYYRQLLPTAVYQCFLATYATGDVAAVWSAVTVMCDLFQEVAGQLSQQLDLTYDQQEATNSRRFLDHIRQLPADASEIY</sequence>
<gene>
    <name evidence="1" type="ORF">ACFQHW_11925</name>
</gene>
<dbReference type="InterPro" id="IPR043519">
    <property type="entry name" value="NT_sf"/>
</dbReference>
<dbReference type="RefSeq" id="WP_125599088.1">
    <property type="nucleotide sequence ID" value="NZ_JBHSSM010000029.1"/>
</dbReference>
<dbReference type="Pfam" id="PF04439">
    <property type="entry name" value="Adenyl_transf"/>
    <property type="match status" value="1"/>
</dbReference>
<reference evidence="2" key="1">
    <citation type="journal article" date="2019" name="Int. J. Syst. Evol. Microbiol.">
        <title>The Global Catalogue of Microorganisms (GCM) 10K type strain sequencing project: providing services to taxonomists for standard genome sequencing and annotation.</title>
        <authorList>
            <consortium name="The Broad Institute Genomics Platform"/>
            <consortium name="The Broad Institute Genome Sequencing Center for Infectious Disease"/>
            <person name="Wu L."/>
            <person name="Ma J."/>
        </authorList>
    </citation>
    <scope>NUCLEOTIDE SEQUENCE [LARGE SCALE GENOMIC DNA]</scope>
    <source>
        <strain evidence="2">CCM 8897</strain>
    </source>
</reference>
<dbReference type="Gene3D" id="3.30.460.10">
    <property type="entry name" value="Beta Polymerase, domain 2"/>
    <property type="match status" value="1"/>
</dbReference>
<keyword evidence="2" id="KW-1185">Reference proteome</keyword>
<dbReference type="SUPFAM" id="SSF81301">
    <property type="entry name" value="Nucleotidyltransferase"/>
    <property type="match status" value="1"/>
</dbReference>
<comment type="caution">
    <text evidence="1">The sequence shown here is derived from an EMBL/GenBank/DDBJ whole genome shotgun (WGS) entry which is preliminary data.</text>
</comment>
<evidence type="ECO:0000313" key="1">
    <source>
        <dbReference type="EMBL" id="MFC6316271.1"/>
    </source>
</evidence>
<evidence type="ECO:0000313" key="2">
    <source>
        <dbReference type="Proteomes" id="UP001596310"/>
    </source>
</evidence>
<name>A0ABW1URH4_9LACO</name>
<dbReference type="EMBL" id="JBHSSM010000029">
    <property type="protein sequence ID" value="MFC6316271.1"/>
    <property type="molecule type" value="Genomic_DNA"/>
</dbReference>
<accession>A0ABW1URH4</accession>
<organism evidence="1 2">
    <name type="scientific">Lapidilactobacillus achengensis</name>
    <dbReference type="NCBI Taxonomy" id="2486000"/>
    <lineage>
        <taxon>Bacteria</taxon>
        <taxon>Bacillati</taxon>
        <taxon>Bacillota</taxon>
        <taxon>Bacilli</taxon>
        <taxon>Lactobacillales</taxon>
        <taxon>Lactobacillaceae</taxon>
        <taxon>Lapidilactobacillus</taxon>
    </lineage>
</organism>
<proteinExistence type="predicted"/>
<dbReference type="Proteomes" id="UP001596310">
    <property type="component" value="Unassembled WGS sequence"/>
</dbReference>
<protein>
    <submittedName>
        <fullName evidence="1">Aminoglycoside 6-adenylyltransferase</fullName>
    </submittedName>
</protein>
<dbReference type="Gene3D" id="1.20.120.330">
    <property type="entry name" value="Nucleotidyltransferases domain 2"/>
    <property type="match status" value="1"/>
</dbReference>